<dbReference type="SMART" id="SM00827">
    <property type="entry name" value="PKS_AT"/>
    <property type="match status" value="1"/>
</dbReference>
<feature type="active site" description="Proton donor; for dehydratase activity" evidence="5">
    <location>
        <position position="1490"/>
    </location>
</feature>
<dbReference type="InterPro" id="IPR049552">
    <property type="entry name" value="PKS_DH_N"/>
</dbReference>
<dbReference type="Pfam" id="PF21089">
    <property type="entry name" value="PKS_DH_N"/>
    <property type="match status" value="1"/>
</dbReference>
<dbReference type="Gene3D" id="1.10.1200.10">
    <property type="entry name" value="ACP-like"/>
    <property type="match status" value="1"/>
</dbReference>
<dbReference type="STRING" id="357750.A0A2S6CK78"/>
<evidence type="ECO:0000256" key="1">
    <source>
        <dbReference type="ARBA" id="ARBA00022450"/>
    </source>
</evidence>
<dbReference type="InterPro" id="IPR020841">
    <property type="entry name" value="PKS_Beta-ketoAc_synthase_dom"/>
</dbReference>
<keyword evidence="3" id="KW-0808">Transferase</keyword>
<evidence type="ECO:0000256" key="6">
    <source>
        <dbReference type="SAM" id="MobiDB-lite"/>
    </source>
</evidence>
<dbReference type="Pfam" id="PF00975">
    <property type="entry name" value="Thioesterase"/>
    <property type="match status" value="1"/>
</dbReference>
<dbReference type="InterPro" id="IPR016036">
    <property type="entry name" value="Malonyl_transacylase_ACP-bd"/>
</dbReference>
<name>A0A2S6CK78_9PEZI</name>
<dbReference type="CDD" id="cd00833">
    <property type="entry name" value="PKS"/>
    <property type="match status" value="1"/>
</dbReference>
<dbReference type="Gene3D" id="3.40.47.10">
    <property type="match status" value="1"/>
</dbReference>
<dbReference type="InterPro" id="IPR016035">
    <property type="entry name" value="Acyl_Trfase/lysoPLipase"/>
</dbReference>
<evidence type="ECO:0000259" key="8">
    <source>
        <dbReference type="PROSITE" id="PS52004"/>
    </source>
</evidence>
<keyword evidence="2" id="KW-0597">Phosphoprotein</keyword>
<dbReference type="OrthoDB" id="329835at2759"/>
<dbReference type="InterPro" id="IPR001031">
    <property type="entry name" value="Thioesterase"/>
</dbReference>
<feature type="compositionally biased region" description="Polar residues" evidence="6">
    <location>
        <begin position="1585"/>
        <end position="1601"/>
    </location>
</feature>
<dbReference type="EMBL" id="PNEN01000313">
    <property type="protein sequence ID" value="PPJ60144.1"/>
    <property type="molecule type" value="Genomic_DNA"/>
</dbReference>
<dbReference type="InterPro" id="IPR030918">
    <property type="entry name" value="PT_fungal_PKS"/>
</dbReference>
<dbReference type="PROSITE" id="PS00606">
    <property type="entry name" value="KS3_1"/>
    <property type="match status" value="1"/>
</dbReference>
<dbReference type="InterPro" id="IPR020807">
    <property type="entry name" value="PKS_DH"/>
</dbReference>
<dbReference type="PROSITE" id="PS52019">
    <property type="entry name" value="PKS_MFAS_DH"/>
    <property type="match status" value="1"/>
</dbReference>
<dbReference type="PROSITE" id="PS52004">
    <property type="entry name" value="KS3_2"/>
    <property type="match status" value="1"/>
</dbReference>
<dbReference type="InterPro" id="IPR050091">
    <property type="entry name" value="PKS_NRPS_Biosynth_Enz"/>
</dbReference>
<feature type="region of interest" description="C-terminal hotdog fold" evidence="5">
    <location>
        <begin position="1431"/>
        <end position="1577"/>
    </location>
</feature>
<comment type="caution">
    <text evidence="10">The sequence shown here is derived from an EMBL/GenBank/DDBJ whole genome shotgun (WGS) entry which is preliminary data.</text>
</comment>
<dbReference type="SUPFAM" id="SSF47336">
    <property type="entry name" value="ACP-like"/>
    <property type="match status" value="1"/>
</dbReference>
<dbReference type="InterPro" id="IPR049551">
    <property type="entry name" value="PKS_DH_C"/>
</dbReference>
<dbReference type="Gene3D" id="3.30.70.250">
    <property type="entry name" value="Malonyl-CoA ACP transacylase, ACP-binding"/>
    <property type="match status" value="1"/>
</dbReference>
<dbReference type="InterPro" id="IPR014031">
    <property type="entry name" value="Ketoacyl_synth_C"/>
</dbReference>
<dbReference type="InterPro" id="IPR049900">
    <property type="entry name" value="PKS_mFAS_DH"/>
</dbReference>
<dbReference type="PROSITE" id="PS50075">
    <property type="entry name" value="CARRIER"/>
    <property type="match status" value="1"/>
</dbReference>
<dbReference type="InterPro" id="IPR032088">
    <property type="entry name" value="SAT"/>
</dbReference>
<dbReference type="Pfam" id="PF00698">
    <property type="entry name" value="Acyl_transf_1"/>
    <property type="match status" value="1"/>
</dbReference>
<protein>
    <submittedName>
        <fullName evidence="10">Uncharacterized protein</fullName>
    </submittedName>
</protein>
<sequence>MGKIPVFAGLGSDALFSDATRDQAFRDSRLPHGKILIEACYKVFVEEVTLAAGEAQHDNGIDLDDLIFPKDLIEPCHRYHGHPAVQNATLCVVHSLRHLALQNSAGKDGSADCVATAGFCMGLLTAVAVASSDNPLQFISNAEHCFRAAVLIGLASWRMRREVTKLPSELPWSLVVANIGQDEMSKNLPSYDSQHDSPPIFISAFNSAHCVTISGKGSDLQRFVKSQLPSKCSVRPTNIHSLYHNEKYGQAQITALLENSKRRKLRFPSTRDLLIPLLNTIDGSLIEADDQGGQTDLYEMILKMTLAAPTNWVAVQDAILTVASETSADKPVAVWNYGPGYGALTGHEYVDLNIEVRDVSRNAGSSNHNSEDIAIVGVGVDLPGAPDLETLWQNLVNGINSCSEIPEDRFHIEDYYTGGDAKPVNKRRSMGTKYGNFLENPFDFDNELFGISPREASSIDPQQRLMLQTVHRALESAGYVPDSSPSFSRETFGCFVGSATLDYVDNLRDNIDVYYSPGTLRAFISGRISYAFKWSGPSLTVDTACSSSLTALYQASRALIAGDCRAAIAGGVNVITSPDMYLGLDKAHFLSPTGQCKAFDESADGYCRSEGCASFVLKRLSDAVAENDRIFGVIKGIAMNQSGLTSSITHPHAPTQERLFESLLSTTDVDPHDVTVVEAHGTGTQAGDPNELKSIRGVFAKGRQSHNKLHVTSLKSNIGHLEAASGGAALAKLLLMLKHERIPPQALLHNLNPSIDELGRDETYITSKARDWQSNGKLRTALLNNFGAAGSNGALLLQEHVDAFSTESSTAQSLTYVYGCSARNEELLEQARDEMLVFLEETGPELKISDICYTSTARRKIDNYRLSVTAATASELAANLRKARVAEAPSTEAPVTFLFSGQGSQYAGMGRGLLQLLPTFRKCVLHCNQRLLEWGFPGCLDVIHMDDTANFDIKNLEYIQSLQCGVFVLEVALARSLMALGLKPSLVAGHSLGELAALVIAGVLDLDSGLWLVAERARLIVTKCEMFASSMVAVNMPALQVRQELLTMDQFASLTVSCENSPGDCVVGGSIADVKELARYISEETDQKAVLLDVPIGYHTAALDPVLEPLAAAASTLTFSPPSIPVASNVLGRLIAVGEEDVFDSNYAAAHCKGPVAFNSSIIDAYEHIEHLGSGWWLEIGPHPVLLPMIAKHGAPQRFATLRKDKEADQTLAELFAALYRDGVVNVSWRTLFENFPDRPRLVDIPISPMSKTRFLVPFKREIAQSQETSGAIEALPYTFLQRKVETSKAGEVVYETPIRAMASAIKGHLVCGTALCPASVYTEMALAAFTCEQGDDDGQTMYKLSKVKFLRPLLFLEGSEDIIRITLQRPETGKGKTEFEISSFAAPESDAKVHCVGVIKEQAQSKASSKMQATEQALSRRRVNFQNGEHQTFSTAIMYDKIFSRVVEYSSAYRSVKKIYLDNRLEEIFASCALPPTEDRYAGQPILLDTMLHVAGFAANLNVDNETVCICHHVHSTTVLRSDIAPGQAFDVHCSNFINTEDPDCVLADAHAVDEQGVIAVIKGMEFRRSKLAKLQAAFEFASQAPSRRNSKPDSASTSPARRESKDSDEEPADQASLMESTRGTSSPGTSRSIATSQDTVITILSEATGVDPKKIDTRTTLSAMGVDSIMMFELDRKLEEAIGQKPSVSELSACKTVGDMENLVTRSASRGATPVPMRSRSSPTSRSPRGTPKIENTKNSSGRISPVEPESALTKDMLELLERRLGHVESPNQIQWDESSPEAPPIYLIHPGAGICLHYNRLDPLNRDVYTIQDGRLLADLKDDWSSIEEVAQNYANMIAKHSSDFGYQSVIIAGWSFGGIIAFEAARKLQSNRTTSTLGVVLIDPPQPKDHKPIARETIEVAMDATLKLSKPRSKAAADFEAAIGALTIRNNLRRAALLGKYRPSLKGPLPRIVLLRSSEGLNLGVEGLPKNEWLHDRSDPSICTRAWEELMSEDVDVLDIPGDHFTPFETENIDGTADGIRKACRMLEEGE</sequence>
<keyword evidence="1" id="KW-0596">Phosphopantetheine</keyword>
<gene>
    <name evidence="10" type="ORF">CBER1_03151</name>
</gene>
<evidence type="ECO:0000256" key="2">
    <source>
        <dbReference type="ARBA" id="ARBA00022553"/>
    </source>
</evidence>
<dbReference type="Gene3D" id="3.40.366.10">
    <property type="entry name" value="Malonyl-Coenzyme A Acyl Carrier Protein, domain 2"/>
    <property type="match status" value="3"/>
</dbReference>
<dbReference type="GO" id="GO:0004312">
    <property type="term" value="F:fatty acid synthase activity"/>
    <property type="evidence" value="ECO:0007669"/>
    <property type="project" value="TreeGrafter"/>
</dbReference>
<dbReference type="SMART" id="SM00825">
    <property type="entry name" value="PKS_KS"/>
    <property type="match status" value="1"/>
</dbReference>
<dbReference type="Pfam" id="PF14765">
    <property type="entry name" value="PS-DH"/>
    <property type="match status" value="1"/>
</dbReference>
<evidence type="ECO:0000259" key="7">
    <source>
        <dbReference type="PROSITE" id="PS50075"/>
    </source>
</evidence>
<organism evidence="10 11">
    <name type="scientific">Cercospora berteroae</name>
    <dbReference type="NCBI Taxonomy" id="357750"/>
    <lineage>
        <taxon>Eukaryota</taxon>
        <taxon>Fungi</taxon>
        <taxon>Dikarya</taxon>
        <taxon>Ascomycota</taxon>
        <taxon>Pezizomycotina</taxon>
        <taxon>Dothideomycetes</taxon>
        <taxon>Dothideomycetidae</taxon>
        <taxon>Mycosphaerellales</taxon>
        <taxon>Mycosphaerellaceae</taxon>
        <taxon>Cercospora</taxon>
    </lineage>
</organism>
<keyword evidence="4" id="KW-0677">Repeat</keyword>
<dbReference type="InterPro" id="IPR029058">
    <property type="entry name" value="AB_hydrolase_fold"/>
</dbReference>
<dbReference type="PANTHER" id="PTHR43775:SF37">
    <property type="entry name" value="SI:DKEY-61P9.11"/>
    <property type="match status" value="1"/>
</dbReference>
<dbReference type="InterPro" id="IPR036736">
    <property type="entry name" value="ACP-like_sf"/>
</dbReference>
<feature type="compositionally biased region" description="Low complexity" evidence="6">
    <location>
        <begin position="1715"/>
        <end position="1733"/>
    </location>
</feature>
<dbReference type="SMART" id="SM00826">
    <property type="entry name" value="PKS_DH"/>
    <property type="match status" value="1"/>
</dbReference>
<feature type="region of interest" description="Disordered" evidence="6">
    <location>
        <begin position="1707"/>
        <end position="1751"/>
    </location>
</feature>
<evidence type="ECO:0000256" key="5">
    <source>
        <dbReference type="PROSITE-ProRule" id="PRU01363"/>
    </source>
</evidence>
<feature type="domain" description="PKS/mFAS DH" evidence="9">
    <location>
        <begin position="1278"/>
        <end position="1577"/>
    </location>
</feature>
<dbReference type="PANTHER" id="PTHR43775">
    <property type="entry name" value="FATTY ACID SYNTHASE"/>
    <property type="match status" value="1"/>
</dbReference>
<dbReference type="NCBIfam" id="TIGR04532">
    <property type="entry name" value="PT_fungal_PKS"/>
    <property type="match status" value="1"/>
</dbReference>
<dbReference type="GO" id="GO:0006633">
    <property type="term" value="P:fatty acid biosynthetic process"/>
    <property type="evidence" value="ECO:0007669"/>
    <property type="project" value="InterPro"/>
</dbReference>
<dbReference type="Pfam" id="PF02801">
    <property type="entry name" value="Ketoacyl-synt_C"/>
    <property type="match status" value="1"/>
</dbReference>
<dbReference type="InterPro" id="IPR001227">
    <property type="entry name" value="Ac_transferase_dom_sf"/>
</dbReference>
<feature type="compositionally biased region" description="Low complexity" evidence="6">
    <location>
        <begin position="1622"/>
        <end position="1634"/>
    </location>
</feature>
<dbReference type="SUPFAM" id="SSF53901">
    <property type="entry name" value="Thiolase-like"/>
    <property type="match status" value="1"/>
</dbReference>
<dbReference type="Pfam" id="PF16073">
    <property type="entry name" value="SAT"/>
    <property type="match status" value="1"/>
</dbReference>
<dbReference type="Proteomes" id="UP000237631">
    <property type="component" value="Unassembled WGS sequence"/>
</dbReference>
<dbReference type="InterPro" id="IPR016039">
    <property type="entry name" value="Thiolase-like"/>
</dbReference>
<evidence type="ECO:0000256" key="3">
    <source>
        <dbReference type="ARBA" id="ARBA00022679"/>
    </source>
</evidence>
<dbReference type="SUPFAM" id="SSF55048">
    <property type="entry name" value="Probable ACP-binding domain of malonyl-CoA ACP transacylase"/>
    <property type="match status" value="1"/>
</dbReference>
<accession>A0A2S6CK78</accession>
<reference evidence="11" key="1">
    <citation type="journal article" date="2017" name="bioRxiv">
        <title>Conservation of a gene cluster reveals novel cercosporin biosynthetic mechanisms and extends production to the genus Colletotrichum.</title>
        <authorList>
            <person name="de Jonge R."/>
            <person name="Ebert M.K."/>
            <person name="Huitt-Roehl C.R."/>
            <person name="Pal P."/>
            <person name="Suttle J.C."/>
            <person name="Spanner R.E."/>
            <person name="Neubauer J.D."/>
            <person name="Jurick W.M.II."/>
            <person name="Stott K.A."/>
            <person name="Secor G.A."/>
            <person name="Thomma B.P.H.J."/>
            <person name="Van de Peer Y."/>
            <person name="Townsend C.A."/>
            <person name="Bolton M.D."/>
        </authorList>
    </citation>
    <scope>NUCLEOTIDE SEQUENCE [LARGE SCALE GENOMIC DNA]</scope>
    <source>
        <strain evidence="11">CBS538.71</strain>
    </source>
</reference>
<dbReference type="InterPro" id="IPR018201">
    <property type="entry name" value="Ketoacyl_synth_AS"/>
</dbReference>
<dbReference type="SUPFAM" id="SSF53474">
    <property type="entry name" value="alpha/beta-Hydrolases"/>
    <property type="match status" value="1"/>
</dbReference>
<evidence type="ECO:0000313" key="10">
    <source>
        <dbReference type="EMBL" id="PPJ60144.1"/>
    </source>
</evidence>
<feature type="domain" description="Ketosynthase family 3 (KS3)" evidence="8">
    <location>
        <begin position="370"/>
        <end position="799"/>
    </location>
</feature>
<dbReference type="Gene3D" id="3.40.50.1820">
    <property type="entry name" value="alpha/beta hydrolase"/>
    <property type="match status" value="1"/>
</dbReference>
<dbReference type="InterPro" id="IPR014030">
    <property type="entry name" value="Ketoacyl_synth_N"/>
</dbReference>
<evidence type="ECO:0000313" key="11">
    <source>
        <dbReference type="Proteomes" id="UP000237631"/>
    </source>
</evidence>
<evidence type="ECO:0000256" key="4">
    <source>
        <dbReference type="ARBA" id="ARBA00022737"/>
    </source>
</evidence>
<evidence type="ECO:0000259" key="9">
    <source>
        <dbReference type="PROSITE" id="PS52019"/>
    </source>
</evidence>
<proteinExistence type="predicted"/>
<feature type="region of interest" description="N-terminal hotdog fold" evidence="5">
    <location>
        <begin position="1278"/>
        <end position="1407"/>
    </location>
</feature>
<dbReference type="InterPro" id="IPR009081">
    <property type="entry name" value="PP-bd_ACP"/>
</dbReference>
<feature type="domain" description="Carrier" evidence="7">
    <location>
        <begin position="1633"/>
        <end position="1710"/>
    </location>
</feature>
<dbReference type="SUPFAM" id="SSF52151">
    <property type="entry name" value="FabD/lysophospholipase-like"/>
    <property type="match status" value="1"/>
</dbReference>
<keyword evidence="11" id="KW-1185">Reference proteome</keyword>
<dbReference type="InterPro" id="IPR042104">
    <property type="entry name" value="PKS_dehydratase_sf"/>
</dbReference>
<feature type="region of interest" description="Disordered" evidence="6">
    <location>
        <begin position="1584"/>
        <end position="1639"/>
    </location>
</feature>
<dbReference type="GO" id="GO:0044550">
    <property type="term" value="P:secondary metabolite biosynthetic process"/>
    <property type="evidence" value="ECO:0007669"/>
    <property type="project" value="TreeGrafter"/>
</dbReference>
<dbReference type="Gene3D" id="3.10.129.110">
    <property type="entry name" value="Polyketide synthase dehydratase"/>
    <property type="match status" value="1"/>
</dbReference>
<dbReference type="InterPro" id="IPR014043">
    <property type="entry name" value="Acyl_transferase_dom"/>
</dbReference>
<dbReference type="GO" id="GO:0004315">
    <property type="term" value="F:3-oxoacyl-[acyl-carrier-protein] synthase activity"/>
    <property type="evidence" value="ECO:0007669"/>
    <property type="project" value="InterPro"/>
</dbReference>
<dbReference type="Gene3D" id="3.30.70.3290">
    <property type="match status" value="1"/>
</dbReference>
<dbReference type="Pfam" id="PF00550">
    <property type="entry name" value="PP-binding"/>
    <property type="match status" value="1"/>
</dbReference>
<dbReference type="Pfam" id="PF00109">
    <property type="entry name" value="ketoacyl-synt"/>
    <property type="match status" value="1"/>
</dbReference>
<feature type="active site" description="Proton acceptor; for dehydratase activity" evidence="5">
    <location>
        <position position="1309"/>
    </location>
</feature>
<dbReference type="Pfam" id="PF22621">
    <property type="entry name" value="CurL-like_PKS_C"/>
    <property type="match status" value="1"/>
</dbReference>